<accession>A0AAE0ZI35</accession>
<dbReference type="CDD" id="cd01647">
    <property type="entry name" value="RT_LTR"/>
    <property type="match status" value="1"/>
</dbReference>
<evidence type="ECO:0000313" key="5">
    <source>
        <dbReference type="Proteomes" id="UP001283361"/>
    </source>
</evidence>
<dbReference type="SUPFAM" id="SSF53098">
    <property type="entry name" value="Ribonuclease H-like"/>
    <property type="match status" value="1"/>
</dbReference>
<feature type="domain" description="Integrase catalytic" evidence="3">
    <location>
        <begin position="494"/>
        <end position="606"/>
    </location>
</feature>
<evidence type="ECO:0000259" key="3">
    <source>
        <dbReference type="PROSITE" id="PS50994"/>
    </source>
</evidence>
<dbReference type="InterPro" id="IPR041588">
    <property type="entry name" value="Integrase_H2C2"/>
</dbReference>
<evidence type="ECO:0000256" key="1">
    <source>
        <dbReference type="SAM" id="MobiDB-lite"/>
    </source>
</evidence>
<dbReference type="InterPro" id="IPR050951">
    <property type="entry name" value="Retrovirus_Pol_polyprotein"/>
</dbReference>
<dbReference type="FunFam" id="3.10.20.370:FF:000001">
    <property type="entry name" value="Retrovirus-related Pol polyprotein from transposon 17.6-like protein"/>
    <property type="match status" value="1"/>
</dbReference>
<dbReference type="PROSITE" id="PS50878">
    <property type="entry name" value="RT_POL"/>
    <property type="match status" value="1"/>
</dbReference>
<reference evidence="4" key="1">
    <citation type="journal article" date="2023" name="G3 (Bethesda)">
        <title>A reference genome for the long-term kleptoplast-retaining sea slug Elysia crispata morphotype clarki.</title>
        <authorList>
            <person name="Eastman K.E."/>
            <person name="Pendleton A.L."/>
            <person name="Shaikh M.A."/>
            <person name="Suttiyut T."/>
            <person name="Ogas R."/>
            <person name="Tomko P."/>
            <person name="Gavelis G."/>
            <person name="Widhalm J.R."/>
            <person name="Wisecaver J.H."/>
        </authorList>
    </citation>
    <scope>NUCLEOTIDE SEQUENCE</scope>
    <source>
        <strain evidence="4">ECLA1</strain>
    </source>
</reference>
<dbReference type="GO" id="GO:0015074">
    <property type="term" value="P:DNA integration"/>
    <property type="evidence" value="ECO:0007669"/>
    <property type="project" value="InterPro"/>
</dbReference>
<organism evidence="4 5">
    <name type="scientific">Elysia crispata</name>
    <name type="common">lettuce slug</name>
    <dbReference type="NCBI Taxonomy" id="231223"/>
    <lineage>
        <taxon>Eukaryota</taxon>
        <taxon>Metazoa</taxon>
        <taxon>Spiralia</taxon>
        <taxon>Lophotrochozoa</taxon>
        <taxon>Mollusca</taxon>
        <taxon>Gastropoda</taxon>
        <taxon>Heterobranchia</taxon>
        <taxon>Euthyneura</taxon>
        <taxon>Panpulmonata</taxon>
        <taxon>Sacoglossa</taxon>
        <taxon>Placobranchoidea</taxon>
        <taxon>Plakobranchidae</taxon>
        <taxon>Elysia</taxon>
    </lineage>
</organism>
<dbReference type="InterPro" id="IPR001584">
    <property type="entry name" value="Integrase_cat-core"/>
</dbReference>
<dbReference type="Gene3D" id="3.30.420.10">
    <property type="entry name" value="Ribonuclease H-like superfamily/Ribonuclease H"/>
    <property type="match status" value="1"/>
</dbReference>
<dbReference type="Pfam" id="PF17921">
    <property type="entry name" value="Integrase_H2C2"/>
    <property type="match status" value="1"/>
</dbReference>
<dbReference type="PANTHER" id="PTHR37984">
    <property type="entry name" value="PROTEIN CBG26694"/>
    <property type="match status" value="1"/>
</dbReference>
<evidence type="ECO:0000313" key="4">
    <source>
        <dbReference type="EMBL" id="KAK3769868.1"/>
    </source>
</evidence>
<evidence type="ECO:0000259" key="2">
    <source>
        <dbReference type="PROSITE" id="PS50878"/>
    </source>
</evidence>
<dbReference type="Proteomes" id="UP001283361">
    <property type="component" value="Unassembled WGS sequence"/>
</dbReference>
<sequence>MPILDDVLHKPSHSTVFTKLDLKLGYWHVTLDEESSYLTTFQTCFGRYRYPRLPFGLNVSAEVFQKKVLQVFGDMDGVIVVVDDLIVDGATKEEHDHNLRAVLQKCQEFGIKLNANKMDLAQGTIRFMGHIITKDGIRVDPDKIKAIDTYPVPKNFEQLRWFLGMVNYLARYMPSLRKVLHPLRNLVKKDTPFVWSESQEAAFQYIKQLVATSPILSYYDTKKELLVENDASEYGLGSTLLQEGKPIAFASRTFSQSERNYAQIEKELLAVVFGLQKFHHYTYDRKVTVVTDHKPLVAISSKPLHRAPRRLQALLLKTQTYDYDMMHMPGTQIPISDALSRAPTKDEEAQLLEEVCNLSLIDVPDHRLNEIRGATQKDETLKCLMDTISNGWPEDKNQVHACLLPYFPFRDELTVQDGIILRGERVVIPHSLRLDMKMKVHSGHPGINASLRRARERIYWPGMSKDIRNYVETCDTCATYGTKQAAQALQMHEVPSRPWKKVGADLLSFKGRQYLIKVDYYSQFFELDHIPETTSRKVIYKLKHHFSRHGIPDTLISDNGPQFSSADFKNFARTWSFKHDPISPGNSKANGAAEASVKIAKSTMMKCQRCREDPFLAFLNMRNTPTEGTTPCNVSLVGVPKHFFRPQLRRSNQAGSTQKGQSWKTKSSKLHRNSPQGRIYQDWP</sequence>
<dbReference type="InterPro" id="IPR000477">
    <property type="entry name" value="RT_dom"/>
</dbReference>
<dbReference type="InterPro" id="IPR043128">
    <property type="entry name" value="Rev_trsase/Diguanyl_cyclase"/>
</dbReference>
<dbReference type="Gene3D" id="1.10.340.70">
    <property type="match status" value="1"/>
</dbReference>
<dbReference type="InterPro" id="IPR041577">
    <property type="entry name" value="RT_RNaseH_2"/>
</dbReference>
<feature type="compositionally biased region" description="Polar residues" evidence="1">
    <location>
        <begin position="649"/>
        <end position="665"/>
    </location>
</feature>
<dbReference type="FunFam" id="3.30.420.10:FF:000063">
    <property type="entry name" value="Retrovirus-related Pol polyprotein from transposon 297-like Protein"/>
    <property type="match status" value="1"/>
</dbReference>
<comment type="caution">
    <text evidence="4">The sequence shown here is derived from an EMBL/GenBank/DDBJ whole genome shotgun (WGS) entry which is preliminary data.</text>
</comment>
<feature type="region of interest" description="Disordered" evidence="1">
    <location>
        <begin position="645"/>
        <end position="684"/>
    </location>
</feature>
<dbReference type="Gene3D" id="3.30.70.270">
    <property type="match status" value="2"/>
</dbReference>
<dbReference type="FunFam" id="1.10.340.70:FF:000003">
    <property type="entry name" value="Protein CBG25708"/>
    <property type="match status" value="1"/>
</dbReference>
<dbReference type="PROSITE" id="PS50994">
    <property type="entry name" value="INTEGRASE"/>
    <property type="match status" value="1"/>
</dbReference>
<proteinExistence type="predicted"/>
<dbReference type="PANTHER" id="PTHR37984:SF8">
    <property type="entry name" value="CCHC-TYPE DOMAIN-CONTAINING PROTEIN"/>
    <property type="match status" value="1"/>
</dbReference>
<dbReference type="CDD" id="cd09274">
    <property type="entry name" value="RNase_HI_RT_Ty3"/>
    <property type="match status" value="1"/>
</dbReference>
<dbReference type="EMBL" id="JAWDGP010003877">
    <property type="protein sequence ID" value="KAK3769868.1"/>
    <property type="molecule type" value="Genomic_DNA"/>
</dbReference>
<gene>
    <name evidence="4" type="ORF">RRG08_036916</name>
</gene>
<dbReference type="GO" id="GO:0003676">
    <property type="term" value="F:nucleic acid binding"/>
    <property type="evidence" value="ECO:0007669"/>
    <property type="project" value="InterPro"/>
</dbReference>
<dbReference type="InterPro" id="IPR036397">
    <property type="entry name" value="RNaseH_sf"/>
</dbReference>
<dbReference type="Pfam" id="PF17919">
    <property type="entry name" value="RT_RNaseH_2"/>
    <property type="match status" value="1"/>
</dbReference>
<dbReference type="InterPro" id="IPR012337">
    <property type="entry name" value="RNaseH-like_sf"/>
</dbReference>
<name>A0AAE0ZI35_9GAST</name>
<dbReference type="AlphaFoldDB" id="A0AAE0ZI35"/>
<dbReference type="Gene3D" id="3.10.10.10">
    <property type="entry name" value="HIV Type 1 Reverse Transcriptase, subunit A, domain 1"/>
    <property type="match status" value="1"/>
</dbReference>
<feature type="domain" description="Reverse transcriptase" evidence="2">
    <location>
        <begin position="1"/>
        <end position="132"/>
    </location>
</feature>
<dbReference type="InterPro" id="IPR043502">
    <property type="entry name" value="DNA/RNA_pol_sf"/>
</dbReference>
<dbReference type="SUPFAM" id="SSF56672">
    <property type="entry name" value="DNA/RNA polymerases"/>
    <property type="match status" value="1"/>
</dbReference>
<dbReference type="FunFam" id="3.30.70.270:FF:000026">
    <property type="entry name" value="Transposon Ty3-G Gag-Pol polyprotein"/>
    <property type="match status" value="1"/>
</dbReference>
<dbReference type="Pfam" id="PF00078">
    <property type="entry name" value="RVT_1"/>
    <property type="match status" value="1"/>
</dbReference>
<protein>
    <submittedName>
        <fullName evidence="4">Uncharacterized protein</fullName>
    </submittedName>
</protein>
<keyword evidence="5" id="KW-1185">Reference proteome</keyword>